<dbReference type="Pfam" id="PF00059">
    <property type="entry name" value="Lectin_C"/>
    <property type="match status" value="2"/>
</dbReference>
<reference evidence="12" key="1">
    <citation type="submission" date="2025-08" db="UniProtKB">
        <authorList>
            <consortium name="RefSeq"/>
        </authorList>
    </citation>
    <scope>IDENTIFICATION</scope>
    <source>
        <tissue evidence="12">Testes</tissue>
    </source>
</reference>
<organism evidence="11 12">
    <name type="scientific">Saccoglossus kowalevskii</name>
    <name type="common">Acorn worm</name>
    <dbReference type="NCBI Taxonomy" id="10224"/>
    <lineage>
        <taxon>Eukaryota</taxon>
        <taxon>Metazoa</taxon>
        <taxon>Hemichordata</taxon>
        <taxon>Enteropneusta</taxon>
        <taxon>Harrimaniidae</taxon>
        <taxon>Saccoglossus</taxon>
    </lineage>
</organism>
<dbReference type="SUPFAM" id="SSF49854">
    <property type="entry name" value="Spermadhesin, CUB domain"/>
    <property type="match status" value="7"/>
</dbReference>
<evidence type="ECO:0000256" key="6">
    <source>
        <dbReference type="SAM" id="Phobius"/>
    </source>
</evidence>
<evidence type="ECO:0000259" key="8">
    <source>
        <dbReference type="PROSITE" id="PS50026"/>
    </source>
</evidence>
<proteinExistence type="predicted"/>
<evidence type="ECO:0000259" key="10">
    <source>
        <dbReference type="PROSITE" id="PS51019"/>
    </source>
</evidence>
<dbReference type="InterPro" id="IPR002861">
    <property type="entry name" value="Reeler_dom"/>
</dbReference>
<evidence type="ECO:0000256" key="3">
    <source>
        <dbReference type="PROSITE-ProRule" id="PRU00059"/>
    </source>
</evidence>
<dbReference type="InterPro" id="IPR016187">
    <property type="entry name" value="CTDL_fold"/>
</dbReference>
<keyword evidence="6" id="KW-0812">Transmembrane</keyword>
<feature type="disulfide bond" evidence="3">
    <location>
        <begin position="987"/>
        <end position="1004"/>
    </location>
</feature>
<dbReference type="GeneID" id="100378044"/>
<dbReference type="PANTHER" id="PTHR24251:SF37">
    <property type="entry name" value="CUB DOMAIN-CONTAINING PROTEIN"/>
    <property type="match status" value="1"/>
</dbReference>
<feature type="disulfide bond" evidence="3">
    <location>
        <begin position="356"/>
        <end position="383"/>
    </location>
</feature>
<dbReference type="InterPro" id="IPR035914">
    <property type="entry name" value="Sperma_CUB_dom_sf"/>
</dbReference>
<feature type="domain" description="EGF-like" evidence="8">
    <location>
        <begin position="1293"/>
        <end position="1329"/>
    </location>
</feature>
<dbReference type="PROSITE" id="PS01180">
    <property type="entry name" value="CUB"/>
    <property type="match status" value="7"/>
</dbReference>
<keyword evidence="2 4" id="KW-1015">Disulfide bond</keyword>
<dbReference type="CDD" id="cd00054">
    <property type="entry name" value="EGF_CA"/>
    <property type="match status" value="1"/>
</dbReference>
<evidence type="ECO:0000256" key="4">
    <source>
        <dbReference type="PROSITE-ProRule" id="PRU00076"/>
    </source>
</evidence>
<feature type="transmembrane region" description="Helical" evidence="6">
    <location>
        <begin position="1348"/>
        <end position="1368"/>
    </location>
</feature>
<feature type="compositionally biased region" description="Low complexity" evidence="5">
    <location>
        <begin position="1667"/>
        <end position="1681"/>
    </location>
</feature>
<feature type="domain" description="CUB" evidence="7">
    <location>
        <begin position="920"/>
        <end position="1045"/>
    </location>
</feature>
<accession>A0ABM0MYJ4</accession>
<dbReference type="Proteomes" id="UP000694865">
    <property type="component" value="Unplaced"/>
</dbReference>
<dbReference type="SMART" id="SM00181">
    <property type="entry name" value="EGF"/>
    <property type="match status" value="1"/>
</dbReference>
<keyword evidence="4" id="KW-0245">EGF-like domain</keyword>
<evidence type="ECO:0000313" key="12">
    <source>
        <dbReference type="RefSeq" id="XP_006825085.1"/>
    </source>
</evidence>
<dbReference type="InterPro" id="IPR042307">
    <property type="entry name" value="Reeler_sf"/>
</dbReference>
<feature type="domain" description="CUB" evidence="7">
    <location>
        <begin position="110"/>
        <end position="228"/>
    </location>
</feature>
<dbReference type="SMART" id="SM00034">
    <property type="entry name" value="CLECT"/>
    <property type="match status" value="2"/>
</dbReference>
<dbReference type="CDD" id="cd00037">
    <property type="entry name" value="CLECT"/>
    <property type="match status" value="2"/>
</dbReference>
<dbReference type="Gene3D" id="2.10.25.10">
    <property type="entry name" value="Laminin"/>
    <property type="match status" value="1"/>
</dbReference>
<feature type="compositionally biased region" description="Polar residues" evidence="5">
    <location>
        <begin position="1820"/>
        <end position="1836"/>
    </location>
</feature>
<feature type="disulfide bond" evidence="3">
    <location>
        <begin position="1050"/>
        <end position="1077"/>
    </location>
</feature>
<keyword evidence="6" id="KW-0472">Membrane</keyword>
<dbReference type="CDD" id="cd00041">
    <property type="entry name" value="CUB"/>
    <property type="match status" value="7"/>
</dbReference>
<feature type="region of interest" description="Disordered" evidence="5">
    <location>
        <begin position="1656"/>
        <end position="1690"/>
    </location>
</feature>
<feature type="domain" description="CUB" evidence="7">
    <location>
        <begin position="647"/>
        <end position="763"/>
    </location>
</feature>
<dbReference type="PROSITE" id="PS00022">
    <property type="entry name" value="EGF_1"/>
    <property type="match status" value="1"/>
</dbReference>
<feature type="domain" description="CUB" evidence="7">
    <location>
        <begin position="234"/>
        <end position="353"/>
    </location>
</feature>
<feature type="domain" description="CUB" evidence="7">
    <location>
        <begin position="1170"/>
        <end position="1291"/>
    </location>
</feature>
<dbReference type="PANTHER" id="PTHR24251">
    <property type="entry name" value="OVOCHYMASE-RELATED"/>
    <property type="match status" value="1"/>
</dbReference>
<dbReference type="InterPro" id="IPR001304">
    <property type="entry name" value="C-type_lectin-like"/>
</dbReference>
<dbReference type="InterPro" id="IPR000859">
    <property type="entry name" value="CUB_dom"/>
</dbReference>
<evidence type="ECO:0000313" key="11">
    <source>
        <dbReference type="Proteomes" id="UP000694865"/>
    </source>
</evidence>
<dbReference type="Pfam" id="PF02014">
    <property type="entry name" value="Reeler"/>
    <property type="match status" value="1"/>
</dbReference>
<feature type="domain" description="CUB" evidence="7">
    <location>
        <begin position="1050"/>
        <end position="1165"/>
    </location>
</feature>
<feature type="region of interest" description="Disordered" evidence="5">
    <location>
        <begin position="1805"/>
        <end position="1836"/>
    </location>
</feature>
<name>A0ABM0MYJ4_SACKO</name>
<feature type="domain" description="C-type lectin" evidence="9">
    <location>
        <begin position="489"/>
        <end position="630"/>
    </location>
</feature>
<dbReference type="SUPFAM" id="SSF56436">
    <property type="entry name" value="C-type lectin-like"/>
    <property type="match status" value="2"/>
</dbReference>
<gene>
    <name evidence="12" type="primary">LOC100378044</name>
</gene>
<keyword evidence="1" id="KW-0677">Repeat</keyword>
<dbReference type="SMART" id="SM00042">
    <property type="entry name" value="CUB"/>
    <property type="match status" value="7"/>
</dbReference>
<dbReference type="Gene3D" id="2.60.120.290">
    <property type="entry name" value="Spermadhesin, CUB domain"/>
    <property type="match status" value="7"/>
</dbReference>
<dbReference type="InterPro" id="IPR016186">
    <property type="entry name" value="C-type_lectin-like/link_sf"/>
</dbReference>
<feature type="domain" description="C-type lectin" evidence="9">
    <location>
        <begin position="777"/>
        <end position="921"/>
    </location>
</feature>
<evidence type="ECO:0000256" key="2">
    <source>
        <dbReference type="ARBA" id="ARBA00023157"/>
    </source>
</evidence>
<dbReference type="PROSITE" id="PS51019">
    <property type="entry name" value="REELIN"/>
    <property type="match status" value="1"/>
</dbReference>
<dbReference type="PROSITE" id="PS50041">
    <property type="entry name" value="C_TYPE_LECTIN_2"/>
    <property type="match status" value="2"/>
</dbReference>
<feature type="domain" description="CUB" evidence="7">
    <location>
        <begin position="356"/>
        <end position="472"/>
    </location>
</feature>
<dbReference type="Gene3D" id="2.60.40.4060">
    <property type="entry name" value="Reeler domain"/>
    <property type="match status" value="1"/>
</dbReference>
<feature type="domain" description="Reelin" evidence="10">
    <location>
        <begin position="1"/>
        <end position="126"/>
    </location>
</feature>
<protein>
    <submittedName>
        <fullName evidence="12">Uncharacterized protein LOC100378044</fullName>
    </submittedName>
</protein>
<dbReference type="Pfam" id="PF00431">
    <property type="entry name" value="CUB"/>
    <property type="match status" value="7"/>
</dbReference>
<evidence type="ECO:0000259" key="7">
    <source>
        <dbReference type="PROSITE" id="PS01180"/>
    </source>
</evidence>
<keyword evidence="11" id="KW-1185">Reference proteome</keyword>
<feature type="compositionally biased region" description="Basic and acidic residues" evidence="5">
    <location>
        <begin position="1809"/>
        <end position="1818"/>
    </location>
</feature>
<sequence>MWHVHLHSAAGVGAFQRFYITSVLARNGQFGGNFTTPLPGNVAAIENCGTMNVVSHTQAPNRSEVSLYWQIESRGIGCVEFSALVQSSHGEWFETSTSFCEFPGNEIAGCIEYRTDTVKGGQITSPNYPYQYPDGVVCVAFIHAPLFASIYLQFTSVEIEYERQCSYDSVSVYTRGTNTEPQEIICGEYIGEELRQLRFKSSSNIMVVKLTADVKFGGRGYTAKYYSLDSTNGCNLTMTADSGVVTSWNYPAFYFPNLQCHIIIHVDWSKRIRLEITELDIQNETINGECNTDVVQVFADGPERNHRSFFCGSIYKYSRKELVADSVRNIIELEFTSDYLIENSGFVAEYYTKLSCVNQTITGRNGTLSSPNYPENYPNSQDCFITIQVPEGFSVLLRFVNFQTEGTDIDDVSSCRDYVEISTGNSTSVLCGNLEGKQNQLVFQSTNNTIILHFITDGLVTMSGFYAVFDAVDIVDAALSPCPLDWLNFRDNCYEIVHTKKTWQEASGACLAEGTHLASIHSMEEQFFINSAVQNSMESEDAAFWIGGHDIIHEADYVWQDHSNFDFTDWFPGWSAFEFFGRQPTDDGLSGEDCIELRQIFHFPSKGYGVTSRLYWNDRDCHATNGYICKQLAIGASTVAPPREVNCDQFWNATNGNIRSWSFPDNYANNMDCDIVIQVTQGYQIILEFLDFVMEEGGDCQCEYDYIQIFTPGGEEEPDTVCGNQTDSIKLLRRVTDINLLIIRFHTDHSRTFEGFNAVYSVQRGPEYCDNDRWIFYNGICYLINQSKLDEVSWTVASSVCDIYNASLASITAQDQYYFLEELIRWNNGYVAGDVYWLSGSDVQSEGRWTWHDGQPFSFTAWYPGFGDDDRQYNRQPSNTSNHDCLSLTQRFETSNGALRVVDRMYWRDELCNKKAKYICQKKSLSMPQVDEQPYQLLLSGMVNFSSPNFPHKYDNNVNNVTVVQVPSGYRIKIAFLVFALEDHSECLYDFLSLKDDAQCVRLCGNKSEHLDELTFWSFTNFTEITFHTDHSIRNTGFYGYYEIVDVLSCLNRTITGRRGQLHSFNFPEKYLSNLDCRTNIRVPRGYRVYLQFEQFKLQDSADCNDDYVVIFLDGVGMRRTERYCGDHSSDISVMKFVSYQSTMSVIFHSEFNGSTGYLATFSAVKHAKVVIDVHSDLTTSGVISSLNYPNPYPINTNLTIIVRGPQDSHIIVTFEGCLMTGSAHCASKLRVYNYLLYSERREIGQIMCGDECNITTEDVLTVQSTLNTLFIEFVSHDFELEGFQARYRVTQSNDTCAEAYCSQHGRCVYKNNQYSCSCDSGFKGLFCENINIERGKTLMERLMEDPFWIGIIVILVFLLLGMSGVFLRKKIGKHLKNKRELKNIGTSSNTRANRGEAVRFRDDHSLMRVNEIILEEIVGVGIENGHAGRGQYDIEEEDEEEQIANGEHAANISPGGESIQRYLESRGTVATALSGLVSAAALSNVNARKTQQRHREESDHDNVGGTRKFISNILKRPNYSNNITLGTKSPSLRRQSYLRTGKKTLQRQNTPVNGCSIKDGYLEGTNEANHELINTSMQDRNTDGEYLNQIFVAIHDESVTDDECSSSRDTPRIYEEEFSEGISESSNELEEPDTLVCNDINQVSESLLYTIDETSKESDEYSLHQSSSVSEDSSVELPEVQPYRGRSKESLHSLHNQHVICEIDGTEYSDNVDISELNDCNSTDLSQVAMQVPRGSLFSKSFSTSLEGVSRFSDSDKETVVVNHRNGDLPHQTSQNLDDYDLEDGGYHRAPESLQSTSIVSSFDGSDDMLKNEEHGVSEQPNHLTRQRTTPSTSELDTINEGEITRHDKRRNGTIYSNKECTICEETV</sequence>
<dbReference type="SUPFAM" id="SSF57196">
    <property type="entry name" value="EGF/Laminin"/>
    <property type="match status" value="1"/>
</dbReference>
<evidence type="ECO:0000256" key="1">
    <source>
        <dbReference type="ARBA" id="ARBA00022737"/>
    </source>
</evidence>
<evidence type="ECO:0000256" key="5">
    <source>
        <dbReference type="SAM" id="MobiDB-lite"/>
    </source>
</evidence>
<feature type="disulfide bond" evidence="4">
    <location>
        <begin position="1319"/>
        <end position="1328"/>
    </location>
</feature>
<dbReference type="Gene3D" id="3.10.100.10">
    <property type="entry name" value="Mannose-Binding Protein A, subunit A"/>
    <property type="match status" value="2"/>
</dbReference>
<evidence type="ECO:0000259" key="9">
    <source>
        <dbReference type="PROSITE" id="PS50041"/>
    </source>
</evidence>
<dbReference type="PROSITE" id="PS50026">
    <property type="entry name" value="EGF_3"/>
    <property type="match status" value="1"/>
</dbReference>
<dbReference type="RefSeq" id="XP_006825085.1">
    <property type="nucleotide sequence ID" value="XM_006825022.1"/>
</dbReference>
<comment type="caution">
    <text evidence="4">Lacks conserved residue(s) required for the propagation of feature annotation.</text>
</comment>
<keyword evidence="6" id="KW-1133">Transmembrane helix</keyword>
<dbReference type="InterPro" id="IPR000742">
    <property type="entry name" value="EGF"/>
</dbReference>
<dbReference type="PROSITE" id="PS01186">
    <property type="entry name" value="EGF_2"/>
    <property type="match status" value="1"/>
</dbReference>